<keyword evidence="2" id="KW-0812">Transmembrane</keyword>
<protein>
    <submittedName>
        <fullName evidence="3">Uncharacterized protein</fullName>
    </submittedName>
</protein>
<dbReference type="EMBL" id="WEGI01000005">
    <property type="protein sequence ID" value="MQY26976.1"/>
    <property type="molecule type" value="Genomic_DNA"/>
</dbReference>
<name>A0A7K0DMK4_9NOCA</name>
<organism evidence="3 4">
    <name type="scientific">Nocardia aurantia</name>
    <dbReference type="NCBI Taxonomy" id="2585199"/>
    <lineage>
        <taxon>Bacteria</taxon>
        <taxon>Bacillati</taxon>
        <taxon>Actinomycetota</taxon>
        <taxon>Actinomycetes</taxon>
        <taxon>Mycobacteriales</taxon>
        <taxon>Nocardiaceae</taxon>
        <taxon>Nocardia</taxon>
    </lineage>
</organism>
<evidence type="ECO:0000313" key="3">
    <source>
        <dbReference type="EMBL" id="MQY26976.1"/>
    </source>
</evidence>
<feature type="transmembrane region" description="Helical" evidence="2">
    <location>
        <begin position="231"/>
        <end position="252"/>
    </location>
</feature>
<feature type="transmembrane region" description="Helical" evidence="2">
    <location>
        <begin position="168"/>
        <end position="190"/>
    </location>
</feature>
<sequence>MSPDPDRLGRVFPGEAAGAGLSPDPVSGAARLDPADAGLDAPEAIPLRPLGFRELLDLPFALIQPQIATLGAVCGIGFAVAEGVVLAITAAISAATGGSDAGIAWTAIIATVLCGGALRFVVRGVTVPIGLARVRRRPIGARTALAEFGRNLGGLLILQIRYTLVGLGVLALGIPLLITLPPALLLLGWLRGRQFASVPVLFEERVPAGVAARRARTLAIGSEWRLARLSWTLRLVSLLLVPPLLGLMLFVSQISGTHLWPMIGLGVATALVAFTFTELVESAARVTAYIDRRCRREAWDVRLPVPEEAR</sequence>
<keyword evidence="4" id="KW-1185">Reference proteome</keyword>
<reference evidence="3 4" key="1">
    <citation type="submission" date="2019-10" db="EMBL/GenBank/DDBJ databases">
        <title>Nocardia macrotermitis sp. nov. and Nocardia aurantia sp. nov., isolated from the gut of fungus growing-termite Macrotermes natalensis.</title>
        <authorList>
            <person name="Benndorf R."/>
            <person name="Schwitalla J."/>
            <person name="Martin K."/>
            <person name="De Beer W."/>
            <person name="Kaster A.-K."/>
            <person name="Vollmers J."/>
            <person name="Poulsen M."/>
            <person name="Beemelmanns C."/>
        </authorList>
    </citation>
    <scope>NUCLEOTIDE SEQUENCE [LARGE SCALE GENOMIC DNA]</scope>
    <source>
        <strain evidence="3 4">RB56</strain>
    </source>
</reference>
<feature type="transmembrane region" description="Helical" evidence="2">
    <location>
        <begin position="70"/>
        <end position="96"/>
    </location>
</feature>
<gene>
    <name evidence="3" type="ORF">NRB56_25550</name>
</gene>
<keyword evidence="2" id="KW-0472">Membrane</keyword>
<feature type="region of interest" description="Disordered" evidence="1">
    <location>
        <begin position="1"/>
        <end position="25"/>
    </location>
</feature>
<comment type="caution">
    <text evidence="3">The sequence shown here is derived from an EMBL/GenBank/DDBJ whole genome shotgun (WGS) entry which is preliminary data.</text>
</comment>
<feature type="transmembrane region" description="Helical" evidence="2">
    <location>
        <begin position="102"/>
        <end position="122"/>
    </location>
</feature>
<proteinExistence type="predicted"/>
<dbReference type="AlphaFoldDB" id="A0A7K0DMK4"/>
<evidence type="ECO:0000256" key="1">
    <source>
        <dbReference type="SAM" id="MobiDB-lite"/>
    </source>
</evidence>
<evidence type="ECO:0000313" key="4">
    <source>
        <dbReference type="Proteomes" id="UP000431401"/>
    </source>
</evidence>
<dbReference type="Proteomes" id="UP000431401">
    <property type="component" value="Unassembled WGS sequence"/>
</dbReference>
<keyword evidence="2" id="KW-1133">Transmembrane helix</keyword>
<accession>A0A7K0DMK4</accession>
<feature type="transmembrane region" description="Helical" evidence="2">
    <location>
        <begin position="258"/>
        <end position="276"/>
    </location>
</feature>
<evidence type="ECO:0000256" key="2">
    <source>
        <dbReference type="SAM" id="Phobius"/>
    </source>
</evidence>